<gene>
    <name evidence="2" type="ORF">NNJEOMEG_03145</name>
</gene>
<sequence>MRVLTATCLFVFSVFLASASYAFDCGKLDFGAKLSDLDDGNFILYKQVDGVSYYNYVGNCRLQVHQDACPAISYAFVDGKYYARIIKVSGRHKEDILNKMKAAFGQQIKVKKSGVWTQYSCNMTEDVELKIKCNDKTGEVRSAAYSVKLRDQLARNLKNDPVKLAN</sequence>
<reference evidence="2 3" key="1">
    <citation type="submission" date="2020-04" db="EMBL/GenBank/DDBJ databases">
        <authorList>
            <consortium name="Desulfovibrio sp. FSS-1 genome sequencing consortium"/>
            <person name="Shimoshige H."/>
            <person name="Kobayashi H."/>
            <person name="Maekawa T."/>
        </authorList>
    </citation>
    <scope>NUCLEOTIDE SEQUENCE [LARGE SCALE GENOMIC DNA]</scope>
    <source>
        <strain evidence="2 3">SIID29052-01</strain>
    </source>
</reference>
<dbReference type="RefSeq" id="WP_173086155.1">
    <property type="nucleotide sequence ID" value="NZ_BLTE01000015.1"/>
</dbReference>
<dbReference type="AlphaFoldDB" id="A0A6V8LZS9"/>
<accession>A0A6V8LZS9</accession>
<proteinExistence type="predicted"/>
<organism evidence="2 3">
    <name type="scientific">Fundidesulfovibrio magnetotacticus</name>
    <dbReference type="NCBI Taxonomy" id="2730080"/>
    <lineage>
        <taxon>Bacteria</taxon>
        <taxon>Pseudomonadati</taxon>
        <taxon>Thermodesulfobacteriota</taxon>
        <taxon>Desulfovibrionia</taxon>
        <taxon>Desulfovibrionales</taxon>
        <taxon>Desulfovibrionaceae</taxon>
        <taxon>Fundidesulfovibrio</taxon>
    </lineage>
</organism>
<feature type="chain" id="PRO_5028948737" evidence="1">
    <location>
        <begin position="23"/>
        <end position="166"/>
    </location>
</feature>
<comment type="caution">
    <text evidence="2">The sequence shown here is derived from an EMBL/GenBank/DDBJ whole genome shotgun (WGS) entry which is preliminary data.</text>
</comment>
<protein>
    <submittedName>
        <fullName evidence="2">Uncharacterized protein</fullName>
    </submittedName>
</protein>
<evidence type="ECO:0000313" key="2">
    <source>
        <dbReference type="EMBL" id="GFK95286.1"/>
    </source>
</evidence>
<keyword evidence="3" id="KW-1185">Reference proteome</keyword>
<feature type="signal peptide" evidence="1">
    <location>
        <begin position="1"/>
        <end position="22"/>
    </location>
</feature>
<name>A0A6V8LZS9_9BACT</name>
<dbReference type="Proteomes" id="UP000494245">
    <property type="component" value="Unassembled WGS sequence"/>
</dbReference>
<dbReference type="EMBL" id="BLTE01000015">
    <property type="protein sequence ID" value="GFK95286.1"/>
    <property type="molecule type" value="Genomic_DNA"/>
</dbReference>
<reference evidence="2 3" key="2">
    <citation type="submission" date="2020-05" db="EMBL/GenBank/DDBJ databases">
        <title>Draft genome sequence of Desulfovibrio sp. strainFSS-1.</title>
        <authorList>
            <person name="Shimoshige H."/>
            <person name="Kobayashi H."/>
            <person name="Maekawa T."/>
        </authorList>
    </citation>
    <scope>NUCLEOTIDE SEQUENCE [LARGE SCALE GENOMIC DNA]</scope>
    <source>
        <strain evidence="2 3">SIID29052-01</strain>
    </source>
</reference>
<evidence type="ECO:0000313" key="3">
    <source>
        <dbReference type="Proteomes" id="UP000494245"/>
    </source>
</evidence>
<keyword evidence="1" id="KW-0732">Signal</keyword>
<evidence type="ECO:0000256" key="1">
    <source>
        <dbReference type="SAM" id="SignalP"/>
    </source>
</evidence>